<reference evidence="8" key="1">
    <citation type="journal article" date="2019" name="Int. J. Syst. Evol. Microbiol.">
        <title>The Global Catalogue of Microorganisms (GCM) 10K type strain sequencing project: providing services to taxonomists for standard genome sequencing and annotation.</title>
        <authorList>
            <consortium name="The Broad Institute Genomics Platform"/>
            <consortium name="The Broad Institute Genome Sequencing Center for Infectious Disease"/>
            <person name="Wu L."/>
            <person name="Ma J."/>
        </authorList>
    </citation>
    <scope>NUCLEOTIDE SEQUENCE [LARGE SCALE GENOMIC DNA]</scope>
    <source>
        <strain evidence="8">CCM 8691</strain>
    </source>
</reference>
<dbReference type="Gene3D" id="1.10.287.470">
    <property type="entry name" value="Helix hairpin bin"/>
    <property type="match status" value="1"/>
</dbReference>
<dbReference type="Gene3D" id="2.40.30.170">
    <property type="match status" value="1"/>
</dbReference>
<organism evidence="7 8">
    <name type="scientific">Pedobacter lithocola</name>
    <dbReference type="NCBI Taxonomy" id="1908239"/>
    <lineage>
        <taxon>Bacteria</taxon>
        <taxon>Pseudomonadati</taxon>
        <taxon>Bacteroidota</taxon>
        <taxon>Sphingobacteriia</taxon>
        <taxon>Sphingobacteriales</taxon>
        <taxon>Sphingobacteriaceae</taxon>
        <taxon>Pedobacter</taxon>
    </lineage>
</organism>
<dbReference type="InterPro" id="IPR058625">
    <property type="entry name" value="MdtA-like_BSH"/>
</dbReference>
<dbReference type="InterPro" id="IPR058627">
    <property type="entry name" value="MdtA-like_C"/>
</dbReference>
<dbReference type="Proteomes" id="UP001595789">
    <property type="component" value="Unassembled WGS sequence"/>
</dbReference>
<evidence type="ECO:0000259" key="4">
    <source>
        <dbReference type="Pfam" id="PF25917"/>
    </source>
</evidence>
<keyword evidence="8" id="KW-1185">Reference proteome</keyword>
<dbReference type="PANTHER" id="PTHR30158:SF23">
    <property type="entry name" value="MULTIDRUG RESISTANCE PROTEIN MEXA"/>
    <property type="match status" value="1"/>
</dbReference>
<accession>A0ABV8P5M2</accession>
<dbReference type="RefSeq" id="WP_378981760.1">
    <property type="nucleotide sequence ID" value="NZ_JBHSBW010000007.1"/>
</dbReference>
<comment type="caution">
    <text evidence="7">The sequence shown here is derived from an EMBL/GenBank/DDBJ whole genome shotgun (WGS) entry which is preliminary data.</text>
</comment>
<proteinExistence type="inferred from homology"/>
<dbReference type="EMBL" id="JBHSBW010000007">
    <property type="protein sequence ID" value="MFC4210198.1"/>
    <property type="molecule type" value="Genomic_DNA"/>
</dbReference>
<evidence type="ECO:0000256" key="1">
    <source>
        <dbReference type="ARBA" id="ARBA00004196"/>
    </source>
</evidence>
<dbReference type="InterPro" id="IPR058624">
    <property type="entry name" value="MdtA-like_HH"/>
</dbReference>
<dbReference type="Gene3D" id="2.40.420.20">
    <property type="match status" value="1"/>
</dbReference>
<dbReference type="Pfam" id="PF25944">
    <property type="entry name" value="Beta-barrel_RND"/>
    <property type="match status" value="1"/>
</dbReference>
<name>A0ABV8P5M2_9SPHI</name>
<feature type="domain" description="Multidrug resistance protein MdtA-like C-terminal permuted SH3" evidence="6">
    <location>
        <begin position="316"/>
        <end position="377"/>
    </location>
</feature>
<protein>
    <submittedName>
        <fullName evidence="7">Efflux RND transporter periplasmic adaptor subunit</fullName>
    </submittedName>
</protein>
<evidence type="ECO:0000256" key="2">
    <source>
        <dbReference type="ARBA" id="ARBA00009477"/>
    </source>
</evidence>
<dbReference type="Gene3D" id="2.40.50.100">
    <property type="match status" value="1"/>
</dbReference>
<comment type="subcellular location">
    <subcellularLocation>
        <location evidence="1">Cell envelope</location>
    </subcellularLocation>
</comment>
<dbReference type="InterPro" id="IPR058626">
    <property type="entry name" value="MdtA-like_b-barrel"/>
</dbReference>
<evidence type="ECO:0000259" key="5">
    <source>
        <dbReference type="Pfam" id="PF25944"/>
    </source>
</evidence>
<feature type="domain" description="Multidrug resistance protein MdtA-like beta-barrel" evidence="5">
    <location>
        <begin position="225"/>
        <end position="311"/>
    </location>
</feature>
<feature type="domain" description="Multidrug resistance protein MdtA-like alpha-helical hairpin" evidence="3">
    <location>
        <begin position="117"/>
        <end position="186"/>
    </location>
</feature>
<evidence type="ECO:0000259" key="3">
    <source>
        <dbReference type="Pfam" id="PF25876"/>
    </source>
</evidence>
<feature type="domain" description="Multidrug resistance protein MdtA-like barrel-sandwich hybrid" evidence="4">
    <location>
        <begin position="78"/>
        <end position="212"/>
    </location>
</feature>
<sequence length="400" mass="43091">MNAIHRLFILLNTVKPFNQVKSMLILSTLAIVLASCKSAPDQSAAAPPPPVLPVSLVSESAQTTYIDYPAAIQGAVDIDVRPQVSGYLQSVLVNEGAYVTAGQTLFKINENPYREALNNAKASLHAAEAAILNAQLEVDKLTPLVQNKVVSEFQLKTAKTAYKIAQANAEQARAGVASAKINLGYTNVKATVSGYIGRIPKKQGSLVSPTDQIALTQLSDIHEVHVYFALAENDFNSFNVNYPGKSPADRIKHLPAVELLLSDNTTYPIKGKIDMIDGQFDKNTGAITLRATFSNSSGTLRSGNTGKVRLGLQHDDAILIPQAATVEMQDKVFVFAVNKDNKVSKMPIRVIGKSGTNYLVKDGVKAGDQIVLSGLDRLQEGQVIQPEKRTDKAASLKLKD</sequence>
<dbReference type="PANTHER" id="PTHR30158">
    <property type="entry name" value="ACRA/E-RELATED COMPONENT OF DRUG EFFLUX TRANSPORTER"/>
    <property type="match status" value="1"/>
</dbReference>
<evidence type="ECO:0000313" key="7">
    <source>
        <dbReference type="EMBL" id="MFC4210198.1"/>
    </source>
</evidence>
<dbReference type="Pfam" id="PF25917">
    <property type="entry name" value="BSH_RND"/>
    <property type="match status" value="1"/>
</dbReference>
<evidence type="ECO:0000259" key="6">
    <source>
        <dbReference type="Pfam" id="PF25967"/>
    </source>
</evidence>
<comment type="similarity">
    <text evidence="2">Belongs to the membrane fusion protein (MFP) (TC 8.A.1) family.</text>
</comment>
<evidence type="ECO:0000313" key="8">
    <source>
        <dbReference type="Proteomes" id="UP001595789"/>
    </source>
</evidence>
<dbReference type="SUPFAM" id="SSF111369">
    <property type="entry name" value="HlyD-like secretion proteins"/>
    <property type="match status" value="1"/>
</dbReference>
<dbReference type="Pfam" id="PF25876">
    <property type="entry name" value="HH_MFP_RND"/>
    <property type="match status" value="1"/>
</dbReference>
<dbReference type="NCBIfam" id="TIGR01730">
    <property type="entry name" value="RND_mfp"/>
    <property type="match status" value="1"/>
</dbReference>
<dbReference type="InterPro" id="IPR006143">
    <property type="entry name" value="RND_pump_MFP"/>
</dbReference>
<gene>
    <name evidence="7" type="ORF">ACFOWA_03335</name>
</gene>
<dbReference type="Pfam" id="PF25967">
    <property type="entry name" value="RND-MFP_C"/>
    <property type="match status" value="1"/>
</dbReference>